<dbReference type="Proteomes" id="UP000664132">
    <property type="component" value="Unassembled WGS sequence"/>
</dbReference>
<comment type="caution">
    <text evidence="2">The sequence shown here is derived from an EMBL/GenBank/DDBJ whole genome shotgun (WGS) entry which is preliminary data.</text>
</comment>
<evidence type="ECO:0000256" key="1">
    <source>
        <dbReference type="SAM" id="MobiDB-lite"/>
    </source>
</evidence>
<gene>
    <name evidence="2" type="ORF">IFR04_014845</name>
</gene>
<dbReference type="PANTHER" id="PTHR34365">
    <property type="entry name" value="ENOLASE (DUF1399)"/>
    <property type="match status" value="1"/>
</dbReference>
<dbReference type="InterPro" id="IPR009836">
    <property type="entry name" value="GRDP-like"/>
</dbReference>
<reference evidence="2" key="1">
    <citation type="submission" date="2021-02" db="EMBL/GenBank/DDBJ databases">
        <title>Genome sequence Cadophora malorum strain M34.</title>
        <authorList>
            <person name="Stefanovic E."/>
            <person name="Vu D."/>
            <person name="Scully C."/>
            <person name="Dijksterhuis J."/>
            <person name="Roader J."/>
            <person name="Houbraken J."/>
        </authorList>
    </citation>
    <scope>NUCLEOTIDE SEQUENCE</scope>
    <source>
        <strain evidence="2">M34</strain>
    </source>
</reference>
<dbReference type="PANTHER" id="PTHR34365:SF7">
    <property type="entry name" value="GLYCINE-RICH DOMAIN-CONTAINING PROTEIN 1"/>
    <property type="match status" value="1"/>
</dbReference>
<feature type="compositionally biased region" description="Polar residues" evidence="1">
    <location>
        <begin position="10"/>
        <end position="20"/>
    </location>
</feature>
<dbReference type="OrthoDB" id="2684236at2759"/>
<organism evidence="2 3">
    <name type="scientific">Cadophora malorum</name>
    <dbReference type="NCBI Taxonomy" id="108018"/>
    <lineage>
        <taxon>Eukaryota</taxon>
        <taxon>Fungi</taxon>
        <taxon>Dikarya</taxon>
        <taxon>Ascomycota</taxon>
        <taxon>Pezizomycotina</taxon>
        <taxon>Leotiomycetes</taxon>
        <taxon>Helotiales</taxon>
        <taxon>Ploettnerulaceae</taxon>
        <taxon>Cadophora</taxon>
    </lineage>
</organism>
<proteinExistence type="predicted"/>
<dbReference type="Pfam" id="PF07173">
    <property type="entry name" value="GRDP-like"/>
    <property type="match status" value="1"/>
</dbReference>
<accession>A0A8H7T448</accession>
<evidence type="ECO:0008006" key="4">
    <source>
        <dbReference type="Google" id="ProtNLM"/>
    </source>
</evidence>
<evidence type="ECO:0000313" key="2">
    <source>
        <dbReference type="EMBL" id="KAG4412028.1"/>
    </source>
</evidence>
<sequence>MSFLDKFSLKGSSKVGTDTYQPVDPALPEYSGLISNGQGAPPPSYDQHASPANPPSYSATKNATGEFDSELDAGFSSLTIAQNAPAFPEADQCLAHLKLLSSFHALKEDVGYTDGIFGLYDAKCEMATNRDASLAKMREKRWALYVARAAERFQDWWLHVLCHMEPSSRLEGKDIASGAAHYTEFTNDGRARQWTPEMLPPLDVLMVWHSFMLNPRSYLEDCIRFGLKDLWATGMPWSAVNSAIDVRFSYAPPEEARRNFAVSGHEWDNRMDSMTKILSCPRCSQALEVPWTTCCSTEKVSRHELEEMSGYGYGDRSFEHACQKCGAVINHEFLYVGKLKGDVDNVILKDWPFGGTILSAETGAPIDASVAEQNVTFNAFPNRLFRLHLRSPVLELINTDAPTMEDVKKLIEKAIADKAVIKGVNAKSVFESGVLQKLERFATRKMMSRYWTNPSIFALELGGAVVRQGVFVDKMYAIDWIHSPAARETMDRVLGKYSRFMKLISAFPSRVGVPTLDVDLAWHTHQLSPKSYFDYTMSKAKKFIDHDDKIEEDTLSKHFQWTSRVYEAEYGELYSECTCWYCEAVRAQTHTGKLFGATKQEKALNRFHETGAAKDHPPDRAAHISAHSSVAMLDNPLRAMITRVARRQHDRELEEAYKKACKRAKAKGRPAPERSEYYHGPWGYPMLMYGPYMTVGTMGGIYYAGDPCVGAFGAGTPGNCALGTCGIGIGGGNCGGTAYGYAYGGGAGVGGCGGAGCGGGGGSCGGGGG</sequence>
<keyword evidence="3" id="KW-1185">Reference proteome</keyword>
<dbReference type="EMBL" id="JAFJYH010000416">
    <property type="protein sequence ID" value="KAG4412028.1"/>
    <property type="molecule type" value="Genomic_DNA"/>
</dbReference>
<name>A0A8H7T448_9HELO</name>
<protein>
    <recommendedName>
        <fullName evidence="4">Alpha-ketoglutarate-dependent sulfonate dioxygenase</fullName>
    </recommendedName>
</protein>
<evidence type="ECO:0000313" key="3">
    <source>
        <dbReference type="Proteomes" id="UP000664132"/>
    </source>
</evidence>
<feature type="region of interest" description="Disordered" evidence="1">
    <location>
        <begin position="1"/>
        <end position="63"/>
    </location>
</feature>
<dbReference type="AlphaFoldDB" id="A0A8H7T448"/>